<evidence type="ECO:0000313" key="2">
    <source>
        <dbReference type="EMBL" id="CAF9925128.1"/>
    </source>
</evidence>
<feature type="region of interest" description="Disordered" evidence="1">
    <location>
        <begin position="15"/>
        <end position="62"/>
    </location>
</feature>
<dbReference type="EMBL" id="CAJPDR010000198">
    <property type="protein sequence ID" value="CAF9925128.1"/>
    <property type="molecule type" value="Genomic_DNA"/>
</dbReference>
<gene>
    <name evidence="2" type="ORF">ALECFALPRED_002912</name>
</gene>
<name>A0A8H3FIH3_9LECA</name>
<sequence length="62" mass="7092">MSWYSFRYYHRVSPFAISESGGPEDERGEAHDEDESEDDDDKKPEGLKDEITGKLIVISDDP</sequence>
<feature type="compositionally biased region" description="Acidic residues" evidence="1">
    <location>
        <begin position="31"/>
        <end position="40"/>
    </location>
</feature>
<keyword evidence="3" id="KW-1185">Reference proteome</keyword>
<dbReference type="Proteomes" id="UP000664203">
    <property type="component" value="Unassembled WGS sequence"/>
</dbReference>
<protein>
    <submittedName>
        <fullName evidence="2">Uncharacterized protein</fullName>
    </submittedName>
</protein>
<reference evidence="2" key="1">
    <citation type="submission" date="2021-03" db="EMBL/GenBank/DDBJ databases">
        <authorList>
            <person name="Tagirdzhanova G."/>
        </authorList>
    </citation>
    <scope>NUCLEOTIDE SEQUENCE</scope>
</reference>
<evidence type="ECO:0000256" key="1">
    <source>
        <dbReference type="SAM" id="MobiDB-lite"/>
    </source>
</evidence>
<proteinExistence type="predicted"/>
<comment type="caution">
    <text evidence="2">The sequence shown here is derived from an EMBL/GenBank/DDBJ whole genome shotgun (WGS) entry which is preliminary data.</text>
</comment>
<organism evidence="2 3">
    <name type="scientific">Alectoria fallacina</name>
    <dbReference type="NCBI Taxonomy" id="1903189"/>
    <lineage>
        <taxon>Eukaryota</taxon>
        <taxon>Fungi</taxon>
        <taxon>Dikarya</taxon>
        <taxon>Ascomycota</taxon>
        <taxon>Pezizomycotina</taxon>
        <taxon>Lecanoromycetes</taxon>
        <taxon>OSLEUM clade</taxon>
        <taxon>Lecanoromycetidae</taxon>
        <taxon>Lecanorales</taxon>
        <taxon>Lecanorineae</taxon>
        <taxon>Parmeliaceae</taxon>
        <taxon>Alectoria</taxon>
    </lineage>
</organism>
<dbReference type="AlphaFoldDB" id="A0A8H3FIH3"/>
<feature type="compositionally biased region" description="Basic and acidic residues" evidence="1">
    <location>
        <begin position="41"/>
        <end position="52"/>
    </location>
</feature>
<accession>A0A8H3FIH3</accession>
<evidence type="ECO:0000313" key="3">
    <source>
        <dbReference type="Proteomes" id="UP000664203"/>
    </source>
</evidence>